<organism evidence="1 2">
    <name type="scientific">Brachionus plicatilis</name>
    <name type="common">Marine rotifer</name>
    <name type="synonym">Brachionus muelleri</name>
    <dbReference type="NCBI Taxonomy" id="10195"/>
    <lineage>
        <taxon>Eukaryota</taxon>
        <taxon>Metazoa</taxon>
        <taxon>Spiralia</taxon>
        <taxon>Gnathifera</taxon>
        <taxon>Rotifera</taxon>
        <taxon>Eurotatoria</taxon>
        <taxon>Monogononta</taxon>
        <taxon>Pseudotrocha</taxon>
        <taxon>Ploima</taxon>
        <taxon>Brachionidae</taxon>
        <taxon>Brachionus</taxon>
    </lineage>
</organism>
<proteinExistence type="predicted"/>
<accession>A0A3M7S6D6</accession>
<evidence type="ECO:0000313" key="2">
    <source>
        <dbReference type="Proteomes" id="UP000276133"/>
    </source>
</evidence>
<comment type="caution">
    <text evidence="1">The sequence shown here is derived from an EMBL/GenBank/DDBJ whole genome shotgun (WGS) entry which is preliminary data.</text>
</comment>
<dbReference type="Proteomes" id="UP000276133">
    <property type="component" value="Unassembled WGS sequence"/>
</dbReference>
<dbReference type="EMBL" id="REGN01001950">
    <property type="protein sequence ID" value="RNA31393.1"/>
    <property type="molecule type" value="Genomic_DNA"/>
</dbReference>
<protein>
    <submittedName>
        <fullName evidence="1">Uncharacterized protein</fullName>
    </submittedName>
</protein>
<name>A0A3M7S6D6_BRAPC</name>
<gene>
    <name evidence="1" type="ORF">BpHYR1_017764</name>
</gene>
<keyword evidence="2" id="KW-1185">Reference proteome</keyword>
<dbReference type="AlphaFoldDB" id="A0A3M7S6D6"/>
<sequence length="59" mass="7134">MFSLLKILCSQHNFRNKVQIHIFLAENRGYFCKIQNKCFLFKPQNSSFQFDLFNSEKLE</sequence>
<evidence type="ECO:0000313" key="1">
    <source>
        <dbReference type="EMBL" id="RNA31393.1"/>
    </source>
</evidence>
<reference evidence="1 2" key="1">
    <citation type="journal article" date="2018" name="Sci. Rep.">
        <title>Genomic signatures of local adaptation to the degree of environmental predictability in rotifers.</title>
        <authorList>
            <person name="Franch-Gras L."/>
            <person name="Hahn C."/>
            <person name="Garcia-Roger E.M."/>
            <person name="Carmona M.J."/>
            <person name="Serra M."/>
            <person name="Gomez A."/>
        </authorList>
    </citation>
    <scope>NUCLEOTIDE SEQUENCE [LARGE SCALE GENOMIC DNA]</scope>
    <source>
        <strain evidence="1">HYR1</strain>
    </source>
</reference>